<evidence type="ECO:0000313" key="2">
    <source>
        <dbReference type="Proteomes" id="UP000230750"/>
    </source>
</evidence>
<accession>A0A2G8LFQ9</accession>
<organism evidence="1 2">
    <name type="scientific">Stichopus japonicus</name>
    <name type="common">Sea cucumber</name>
    <dbReference type="NCBI Taxonomy" id="307972"/>
    <lineage>
        <taxon>Eukaryota</taxon>
        <taxon>Metazoa</taxon>
        <taxon>Echinodermata</taxon>
        <taxon>Eleutherozoa</taxon>
        <taxon>Echinozoa</taxon>
        <taxon>Holothuroidea</taxon>
        <taxon>Aspidochirotacea</taxon>
        <taxon>Aspidochirotida</taxon>
        <taxon>Stichopodidae</taxon>
        <taxon>Apostichopus</taxon>
    </lineage>
</organism>
<dbReference type="PANTHER" id="PTHR11439:SF483">
    <property type="entry name" value="PEPTIDE SYNTHASE GLIP-LIKE, PUTATIVE (AFU_ORTHOLOGUE AFUA_3G12920)-RELATED"/>
    <property type="match status" value="1"/>
</dbReference>
<evidence type="ECO:0000313" key="1">
    <source>
        <dbReference type="EMBL" id="PIK59084.1"/>
    </source>
</evidence>
<keyword evidence="2" id="KW-1185">Reference proteome</keyword>
<protein>
    <submittedName>
        <fullName evidence="1">Uncharacterized protein</fullName>
    </submittedName>
</protein>
<dbReference type="OrthoDB" id="409273at2759"/>
<dbReference type="PANTHER" id="PTHR11439">
    <property type="entry name" value="GAG-POL-RELATED RETROTRANSPOSON"/>
    <property type="match status" value="1"/>
</dbReference>
<proteinExistence type="predicted"/>
<reference evidence="1 2" key="1">
    <citation type="journal article" date="2017" name="PLoS Biol.">
        <title>The sea cucumber genome provides insights into morphological evolution and visceral regeneration.</title>
        <authorList>
            <person name="Zhang X."/>
            <person name="Sun L."/>
            <person name="Yuan J."/>
            <person name="Sun Y."/>
            <person name="Gao Y."/>
            <person name="Zhang L."/>
            <person name="Li S."/>
            <person name="Dai H."/>
            <person name="Hamel J.F."/>
            <person name="Liu C."/>
            <person name="Yu Y."/>
            <person name="Liu S."/>
            <person name="Lin W."/>
            <person name="Guo K."/>
            <person name="Jin S."/>
            <person name="Xu P."/>
            <person name="Storey K.B."/>
            <person name="Huan P."/>
            <person name="Zhang T."/>
            <person name="Zhou Y."/>
            <person name="Zhang J."/>
            <person name="Lin C."/>
            <person name="Li X."/>
            <person name="Xing L."/>
            <person name="Huo D."/>
            <person name="Sun M."/>
            <person name="Wang L."/>
            <person name="Mercier A."/>
            <person name="Li F."/>
            <person name="Yang H."/>
            <person name="Xiang J."/>
        </authorList>
    </citation>
    <scope>NUCLEOTIDE SEQUENCE [LARGE SCALE GENOMIC DNA]</scope>
    <source>
        <strain evidence="1">Shaxun</strain>
        <tissue evidence="1">Muscle</tissue>
    </source>
</reference>
<dbReference type="EMBL" id="MRZV01000093">
    <property type="protein sequence ID" value="PIK59084.1"/>
    <property type="molecule type" value="Genomic_DNA"/>
</dbReference>
<dbReference type="AlphaFoldDB" id="A0A2G8LFQ9"/>
<dbReference type="Proteomes" id="UP000230750">
    <property type="component" value="Unassembled WGS sequence"/>
</dbReference>
<dbReference type="STRING" id="307972.A0A2G8LFQ9"/>
<gene>
    <name evidence="1" type="ORF">BSL78_03966</name>
</gene>
<sequence length="287" mass="31980">MVKCGASISTVDPTVFYWFKNGKLNGLLASHVDDFIWAGEDSFKTDIIDKIRSHFCVGLEVSESFRYIGLHLGSSKGMIRLDQQDYAKSIQPILISKERERQKEDFLTSEELELMHSKVGQIMWIANQTRPDILFDACSLSAVFKKAKVSDLLETNKVVRRVQSENVTLKFPQLGHRSALKLLIYSDASLGNLPDGGSQGGYFIFLIGEEGQVAPLAWQSKRIRRVARSTLAAETLAMADAIDTGVFVAALLTELLYGVLNTLLLPFVCVTDNHSLFDKHIFNQSCA</sequence>
<name>A0A2G8LFQ9_STIJA</name>
<comment type="caution">
    <text evidence="1">The sequence shown here is derived from an EMBL/GenBank/DDBJ whole genome shotgun (WGS) entry which is preliminary data.</text>
</comment>